<evidence type="ECO:0008006" key="4">
    <source>
        <dbReference type="Google" id="ProtNLM"/>
    </source>
</evidence>
<dbReference type="PANTHER" id="PTHR46586">
    <property type="entry name" value="ANKYRIN REPEAT-CONTAINING PROTEIN"/>
    <property type="match status" value="1"/>
</dbReference>
<sequence length="742" mass="83205">MTDMPTSATPIPGTTPLLTLNLVELVLAVAIQQAAIASRWNPTAVAQPLNALDRSTSPLLTKVALIQLPHIDMDFATKVGDIDLLRFMLVWSNQPGGRPIYYHRPIFEAMRAGHLRTLDWWIDESGLFLQWDENAIEQACGKGWLHVLAWWQARGFPRIPESNPPTSASFATRMVASAICAASRNGHVWILDWLWEHLPHAQFYFGEAGRGLVVTKDAAENGQIAVLDWWMCKVRLGVIKALSLTPIVTAAFKERQVQVLEWCQQNPEAVTQHHAPGTWWRHRYRSALAFAIQGSLLDWIDTLCIMPHKDEYWPASRVACELGSVGALEWLHDKGFLAGSRLHLVSIATAASAVDASGVVRVLEWIHDHVNASAPSVLHVVPRSPSFSRFDPYFGACVNGHLEVLNWLHLNGYQLDEADLVSYFELGCSGHTVVLDWLVSTTGVATSTLAEMAFAKCLRYATYKASIPVLDWWRQILASPGVLDLPNVQNRIVKLEGISLSATTLSWWLYDSGPLRHRTEMESVCPESCKASHPCRNSQGGCIDVLQVWLDAGKPINFADCIKVASASGNLAALDWLLHVAKSPVNEFVEAFICQEYIGIEDCAKTMLWWRANVPQVVNNPNVVYNGGPYSNPIHVHLLAHVLKLSTFTHHDPGVLSEHGNVAMLRYYQRNPDKYRLLMQKDMESSESLTRPSLYNQVHVLEWWKSESGFEIVECPEEVSENMWNLGDEVEAWWSQTGLWKE</sequence>
<dbReference type="InterPro" id="IPR052050">
    <property type="entry name" value="SecEffector_AnkRepeat"/>
</dbReference>
<organism evidence="2 3">
    <name type="scientific">Catenaria anguillulae PL171</name>
    <dbReference type="NCBI Taxonomy" id="765915"/>
    <lineage>
        <taxon>Eukaryota</taxon>
        <taxon>Fungi</taxon>
        <taxon>Fungi incertae sedis</taxon>
        <taxon>Blastocladiomycota</taxon>
        <taxon>Blastocladiomycetes</taxon>
        <taxon>Blastocladiales</taxon>
        <taxon>Catenariaceae</taxon>
        <taxon>Catenaria</taxon>
    </lineage>
</organism>
<dbReference type="SUPFAM" id="SSF48403">
    <property type="entry name" value="Ankyrin repeat"/>
    <property type="match status" value="1"/>
</dbReference>
<evidence type="ECO:0000313" key="3">
    <source>
        <dbReference type="Proteomes" id="UP000193411"/>
    </source>
</evidence>
<comment type="caution">
    <text evidence="2">The sequence shown here is derived from an EMBL/GenBank/DDBJ whole genome shotgun (WGS) entry which is preliminary data.</text>
</comment>
<dbReference type="Proteomes" id="UP000193411">
    <property type="component" value="Unassembled WGS sequence"/>
</dbReference>
<dbReference type="EMBL" id="MCFL01000020">
    <property type="protein sequence ID" value="ORZ35782.1"/>
    <property type="molecule type" value="Genomic_DNA"/>
</dbReference>
<dbReference type="Gene3D" id="1.25.40.20">
    <property type="entry name" value="Ankyrin repeat-containing domain"/>
    <property type="match status" value="1"/>
</dbReference>
<evidence type="ECO:0000313" key="2">
    <source>
        <dbReference type="EMBL" id="ORZ35782.1"/>
    </source>
</evidence>
<feature type="signal peptide" evidence="1">
    <location>
        <begin position="1"/>
        <end position="28"/>
    </location>
</feature>
<protein>
    <recommendedName>
        <fullName evidence="4">Ankyrin repeat-containing domain protein</fullName>
    </recommendedName>
</protein>
<dbReference type="PANTHER" id="PTHR46586:SF3">
    <property type="entry name" value="ANKYRIN REPEAT-CONTAINING PROTEIN"/>
    <property type="match status" value="1"/>
</dbReference>
<dbReference type="AlphaFoldDB" id="A0A1Y2HRM3"/>
<name>A0A1Y2HRM3_9FUNG</name>
<proteinExistence type="predicted"/>
<dbReference type="SUPFAM" id="SSF140860">
    <property type="entry name" value="Pseudo ankyrin repeat-like"/>
    <property type="match status" value="1"/>
</dbReference>
<gene>
    <name evidence="2" type="ORF">BCR44DRAFT_35423</name>
</gene>
<keyword evidence="3" id="KW-1185">Reference proteome</keyword>
<accession>A0A1Y2HRM3</accession>
<reference evidence="2 3" key="1">
    <citation type="submission" date="2016-07" db="EMBL/GenBank/DDBJ databases">
        <title>Pervasive Adenine N6-methylation of Active Genes in Fungi.</title>
        <authorList>
            <consortium name="DOE Joint Genome Institute"/>
            <person name="Mondo S.J."/>
            <person name="Dannebaum R.O."/>
            <person name="Kuo R.C."/>
            <person name="Labutti K."/>
            <person name="Haridas S."/>
            <person name="Kuo A."/>
            <person name="Salamov A."/>
            <person name="Ahrendt S.R."/>
            <person name="Lipzen A."/>
            <person name="Sullivan W."/>
            <person name="Andreopoulos W.B."/>
            <person name="Clum A."/>
            <person name="Lindquist E."/>
            <person name="Daum C."/>
            <person name="Ramamoorthy G.K."/>
            <person name="Gryganskyi A."/>
            <person name="Culley D."/>
            <person name="Magnuson J.K."/>
            <person name="James T.Y."/>
            <person name="O'Malley M.A."/>
            <person name="Stajich J.E."/>
            <person name="Spatafora J.W."/>
            <person name="Visel A."/>
            <person name="Grigoriev I.V."/>
        </authorList>
    </citation>
    <scope>NUCLEOTIDE SEQUENCE [LARGE SCALE GENOMIC DNA]</scope>
    <source>
        <strain evidence="2 3">PL171</strain>
    </source>
</reference>
<dbReference type="InterPro" id="IPR036770">
    <property type="entry name" value="Ankyrin_rpt-contain_sf"/>
</dbReference>
<keyword evidence="1" id="KW-0732">Signal</keyword>
<evidence type="ECO:0000256" key="1">
    <source>
        <dbReference type="SAM" id="SignalP"/>
    </source>
</evidence>
<feature type="chain" id="PRO_5012530936" description="Ankyrin repeat-containing domain protein" evidence="1">
    <location>
        <begin position="29"/>
        <end position="742"/>
    </location>
</feature>